<organism evidence="1">
    <name type="scientific">Arabidopsis thaliana</name>
    <name type="common">Mouse-ear cress</name>
    <dbReference type="NCBI Taxonomy" id="3702"/>
    <lineage>
        <taxon>Eukaryota</taxon>
        <taxon>Viridiplantae</taxon>
        <taxon>Streptophyta</taxon>
        <taxon>Embryophyta</taxon>
        <taxon>Tracheophyta</taxon>
        <taxon>Spermatophyta</taxon>
        <taxon>Magnoliopsida</taxon>
        <taxon>eudicotyledons</taxon>
        <taxon>Gunneridae</taxon>
        <taxon>Pentapetalae</taxon>
        <taxon>rosids</taxon>
        <taxon>malvids</taxon>
        <taxon>Brassicales</taxon>
        <taxon>Brassicaceae</taxon>
        <taxon>Camelineae</taxon>
        <taxon>Arabidopsis</taxon>
    </lineage>
</organism>
<protein>
    <submittedName>
        <fullName evidence="1">Uncharacterized protein</fullName>
    </submittedName>
</protein>
<accession>Q56ZY6</accession>
<dbReference type="EMBL" id="AK220824">
    <property type="protein sequence ID" value="BAD94122.1"/>
    <property type="molecule type" value="mRNA"/>
</dbReference>
<name>Q56ZY6_ARATH</name>
<sequence length="36" mass="3945">MEGSSHPHSFLSLSIAQLMCYSDQTHGKLSPLKTLV</sequence>
<proteinExistence type="evidence at transcript level"/>
<dbReference type="AlphaFoldDB" id="Q56ZY6"/>
<evidence type="ECO:0000313" key="1">
    <source>
        <dbReference type="EMBL" id="BAD94122.1"/>
    </source>
</evidence>
<reference evidence="1" key="1">
    <citation type="submission" date="2005-03" db="EMBL/GenBank/DDBJ databases">
        <title>Large-scale analysis of RIKEN Arabidopsis full-length (RAFL) cDNAs.</title>
        <authorList>
            <person name="Totoki Y."/>
            <person name="Seki M."/>
            <person name="Ishida J."/>
            <person name="Nakajima M."/>
            <person name="Enju A."/>
            <person name="Kamiya A."/>
            <person name="Narusaka M."/>
            <person name="Shin-i T."/>
            <person name="Nakagawa M."/>
            <person name="Sakamoto N."/>
            <person name="Oishi K."/>
            <person name="Kohara Y."/>
            <person name="Kobayashi M."/>
            <person name="Toyoda A."/>
            <person name="Sakaki Y."/>
            <person name="Sakurai T."/>
            <person name="Iida K."/>
            <person name="Akiyama K."/>
            <person name="Satou M."/>
            <person name="Toyoda T."/>
            <person name="Konagaya A."/>
            <person name="Carninci P."/>
            <person name="Kawai J."/>
            <person name="Hayashizaki Y."/>
            <person name="Shinozaki K."/>
        </authorList>
    </citation>
    <scope>NUCLEOTIDE SEQUENCE</scope>
</reference>